<name>A0ABD6AD24_9EURY</name>
<comment type="caution">
    <text evidence="1">The sequence shown here is derived from an EMBL/GenBank/DDBJ whole genome shotgun (WGS) entry which is preliminary data.</text>
</comment>
<accession>A0ABD6AD24</accession>
<evidence type="ECO:0008006" key="3">
    <source>
        <dbReference type="Google" id="ProtNLM"/>
    </source>
</evidence>
<protein>
    <recommendedName>
        <fullName evidence="3">Small CPxCG-related zinc finger protein</fullName>
    </recommendedName>
</protein>
<organism evidence="1 2">
    <name type="scientific">Halomarina halobia</name>
    <dbReference type="NCBI Taxonomy" id="3033386"/>
    <lineage>
        <taxon>Archaea</taxon>
        <taxon>Methanobacteriati</taxon>
        <taxon>Methanobacteriota</taxon>
        <taxon>Stenosarchaea group</taxon>
        <taxon>Halobacteria</taxon>
        <taxon>Halobacteriales</taxon>
        <taxon>Natronomonadaceae</taxon>
        <taxon>Halomarina</taxon>
    </lineage>
</organism>
<reference evidence="1 2" key="1">
    <citation type="journal article" date="2019" name="Int. J. Syst. Evol. Microbiol.">
        <title>The Global Catalogue of Microorganisms (GCM) 10K type strain sequencing project: providing services to taxonomists for standard genome sequencing and annotation.</title>
        <authorList>
            <consortium name="The Broad Institute Genomics Platform"/>
            <consortium name="The Broad Institute Genome Sequencing Center for Infectious Disease"/>
            <person name="Wu L."/>
            <person name="Ma J."/>
        </authorList>
    </citation>
    <scope>NUCLEOTIDE SEQUENCE [LARGE SCALE GENOMIC DNA]</scope>
    <source>
        <strain evidence="1 2">PSR21</strain>
    </source>
</reference>
<keyword evidence="2" id="KW-1185">Reference proteome</keyword>
<dbReference type="GeneID" id="79317508"/>
<evidence type="ECO:0000313" key="2">
    <source>
        <dbReference type="Proteomes" id="UP001596547"/>
    </source>
</evidence>
<dbReference type="RefSeq" id="WP_276305891.1">
    <property type="nucleotide sequence ID" value="NZ_CP119993.1"/>
</dbReference>
<dbReference type="EMBL" id="JBHTBF010000003">
    <property type="protein sequence ID" value="MFC7318317.1"/>
    <property type="molecule type" value="Genomic_DNA"/>
</dbReference>
<dbReference type="Proteomes" id="UP001596547">
    <property type="component" value="Unassembled WGS sequence"/>
</dbReference>
<proteinExistence type="predicted"/>
<sequence length="50" mass="5900">MGRQRHICPECSEPRVVVLIEASGEERRECAECDWRDYRTFGERRLTGDT</sequence>
<dbReference type="AlphaFoldDB" id="A0ABD6AD24"/>
<evidence type="ECO:0000313" key="1">
    <source>
        <dbReference type="EMBL" id="MFC7318317.1"/>
    </source>
</evidence>
<gene>
    <name evidence="1" type="ORF">ACFQPE_16165</name>
</gene>